<dbReference type="SUPFAM" id="SSF53756">
    <property type="entry name" value="UDP-Glycosyltransferase/glycogen phosphorylase"/>
    <property type="match status" value="1"/>
</dbReference>
<reference evidence="1" key="1">
    <citation type="submission" date="2018-02" db="EMBL/GenBank/DDBJ databases">
        <title>Rhizophora mucronata_Transcriptome.</title>
        <authorList>
            <person name="Meera S.P."/>
            <person name="Sreeshan A."/>
            <person name="Augustine A."/>
        </authorList>
    </citation>
    <scope>NUCLEOTIDE SEQUENCE</scope>
    <source>
        <tissue evidence="1">Leaf</tissue>
    </source>
</reference>
<sequence>MDYRRDFISESEDLVSSEEIERGIRRVMEHDSEIRRRVKEMSAGSRKALMDGESSHSSLVRLIQHVIDNMP</sequence>
<protein>
    <submittedName>
        <fullName evidence="1">Uncharacterized protein</fullName>
    </submittedName>
</protein>
<dbReference type="EMBL" id="GGEC01059363">
    <property type="protein sequence ID" value="MBX39847.1"/>
    <property type="molecule type" value="Transcribed_RNA"/>
</dbReference>
<name>A0A2P2NBK6_RHIMU</name>
<accession>A0A2P2NBK6</accession>
<organism evidence="1">
    <name type="scientific">Rhizophora mucronata</name>
    <name type="common">Asiatic mangrove</name>
    <dbReference type="NCBI Taxonomy" id="61149"/>
    <lineage>
        <taxon>Eukaryota</taxon>
        <taxon>Viridiplantae</taxon>
        <taxon>Streptophyta</taxon>
        <taxon>Embryophyta</taxon>
        <taxon>Tracheophyta</taxon>
        <taxon>Spermatophyta</taxon>
        <taxon>Magnoliopsida</taxon>
        <taxon>eudicotyledons</taxon>
        <taxon>Gunneridae</taxon>
        <taxon>Pentapetalae</taxon>
        <taxon>rosids</taxon>
        <taxon>fabids</taxon>
        <taxon>Malpighiales</taxon>
        <taxon>Rhizophoraceae</taxon>
        <taxon>Rhizophora</taxon>
    </lineage>
</organism>
<proteinExistence type="predicted"/>
<evidence type="ECO:0000313" key="1">
    <source>
        <dbReference type="EMBL" id="MBX39847.1"/>
    </source>
</evidence>
<dbReference type="Gene3D" id="3.40.50.2000">
    <property type="entry name" value="Glycogen Phosphorylase B"/>
    <property type="match status" value="2"/>
</dbReference>
<dbReference type="AlphaFoldDB" id="A0A2P2NBK6"/>